<comment type="caution">
    <text evidence="1">The sequence shown here is derived from an EMBL/GenBank/DDBJ whole genome shotgun (WGS) entry which is preliminary data.</text>
</comment>
<dbReference type="EMBL" id="JAABFR010001047">
    <property type="protein sequence ID" value="MBD4336984.1"/>
    <property type="molecule type" value="Genomic_DNA"/>
</dbReference>
<feature type="non-terminal residue" evidence="1">
    <location>
        <position position="78"/>
    </location>
</feature>
<evidence type="ECO:0000313" key="1">
    <source>
        <dbReference type="EMBL" id="MBD4336984.1"/>
    </source>
</evidence>
<accession>A0A8I0L3X7</accession>
<name>A0A8I0L3X7_XANCI</name>
<dbReference type="AlphaFoldDB" id="A0A8I0L3X7"/>
<sequence length="78" mass="8810">KSGIYVRGNWIYFASPNTDKTKSGEVNKKYLDFFRVSLDGKKTELLYTIANRSADFFVTDNSILVLDGGALKKIDLNK</sequence>
<evidence type="ECO:0000313" key="2">
    <source>
        <dbReference type="Proteomes" id="UP000653002"/>
    </source>
</evidence>
<feature type="non-terminal residue" evidence="1">
    <location>
        <position position="1"/>
    </location>
</feature>
<gene>
    <name evidence="1" type="ORF">GUH15_13130</name>
</gene>
<proteinExistence type="predicted"/>
<protein>
    <submittedName>
        <fullName evidence="1">Uncharacterized protein</fullName>
    </submittedName>
</protein>
<organism evidence="1 2">
    <name type="scientific">Xanthomonas citri pv. citri</name>
    <dbReference type="NCBI Taxonomy" id="611301"/>
    <lineage>
        <taxon>Bacteria</taxon>
        <taxon>Pseudomonadati</taxon>
        <taxon>Pseudomonadota</taxon>
        <taxon>Gammaproteobacteria</taxon>
        <taxon>Lysobacterales</taxon>
        <taxon>Lysobacteraceae</taxon>
        <taxon>Xanthomonas</taxon>
    </lineage>
</organism>
<dbReference type="Proteomes" id="UP000653002">
    <property type="component" value="Unassembled WGS sequence"/>
</dbReference>
<reference evidence="1" key="1">
    <citation type="submission" date="2020-01" db="EMBL/GenBank/DDBJ databases">
        <authorList>
            <person name="Richard D."/>
        </authorList>
    </citation>
    <scope>NUCLEOTIDE SEQUENCE</scope>
    <source>
        <strain evidence="1">JP541</strain>
    </source>
</reference>